<keyword evidence="2" id="KW-1185">Reference proteome</keyword>
<dbReference type="AlphaFoldDB" id="A0A1V9Y1H2"/>
<evidence type="ECO:0000313" key="1">
    <source>
        <dbReference type="EMBL" id="OQR79589.1"/>
    </source>
</evidence>
<name>A0A1V9Y1H2_9ACAR</name>
<protein>
    <submittedName>
        <fullName evidence="1">Uncharacterized protein</fullName>
    </submittedName>
</protein>
<organism evidence="1 2">
    <name type="scientific">Tropilaelaps mercedesae</name>
    <dbReference type="NCBI Taxonomy" id="418985"/>
    <lineage>
        <taxon>Eukaryota</taxon>
        <taxon>Metazoa</taxon>
        <taxon>Ecdysozoa</taxon>
        <taxon>Arthropoda</taxon>
        <taxon>Chelicerata</taxon>
        <taxon>Arachnida</taxon>
        <taxon>Acari</taxon>
        <taxon>Parasitiformes</taxon>
        <taxon>Mesostigmata</taxon>
        <taxon>Gamasina</taxon>
        <taxon>Dermanyssoidea</taxon>
        <taxon>Laelapidae</taxon>
        <taxon>Tropilaelaps</taxon>
    </lineage>
</organism>
<sequence length="140" mass="16208">MSDSSPWRKLPAVDCKSDLKNSRRNYVCRLAVQFRKSERIIFFLSAVSYRERKFVASLDRTKTNARGNDHTNSVESAHVNAEFVVCHVGAPLVPILERCRRRRRGRSERRDILSIFHVDRLMMTSRAATTTRLSLLRSSL</sequence>
<gene>
    <name evidence="1" type="ORF">BIW11_05633</name>
</gene>
<proteinExistence type="predicted"/>
<dbReference type="InParanoid" id="A0A1V9Y1H2"/>
<reference evidence="1 2" key="1">
    <citation type="journal article" date="2017" name="Gigascience">
        <title>Draft genome of the honey bee ectoparasitic mite, Tropilaelaps mercedesae, is shaped by the parasitic life history.</title>
        <authorList>
            <person name="Dong X."/>
            <person name="Armstrong S.D."/>
            <person name="Xia D."/>
            <person name="Makepeace B.L."/>
            <person name="Darby A.C."/>
            <person name="Kadowaki T."/>
        </authorList>
    </citation>
    <scope>NUCLEOTIDE SEQUENCE [LARGE SCALE GENOMIC DNA]</scope>
    <source>
        <strain evidence="1">Wuxi-XJTLU</strain>
    </source>
</reference>
<dbReference type="EMBL" id="MNPL01000925">
    <property type="protein sequence ID" value="OQR79589.1"/>
    <property type="molecule type" value="Genomic_DNA"/>
</dbReference>
<evidence type="ECO:0000313" key="2">
    <source>
        <dbReference type="Proteomes" id="UP000192247"/>
    </source>
</evidence>
<dbReference type="Proteomes" id="UP000192247">
    <property type="component" value="Unassembled WGS sequence"/>
</dbReference>
<accession>A0A1V9Y1H2</accession>
<comment type="caution">
    <text evidence="1">The sequence shown here is derived from an EMBL/GenBank/DDBJ whole genome shotgun (WGS) entry which is preliminary data.</text>
</comment>